<evidence type="ECO:0000256" key="1">
    <source>
        <dbReference type="SAM" id="MobiDB-lite"/>
    </source>
</evidence>
<evidence type="ECO:0000313" key="4">
    <source>
        <dbReference type="Proteomes" id="UP000245431"/>
    </source>
</evidence>
<sequence>MSEHKKGQPNKASPEKTHVENTSGTAQRARLLERLQAGPIDTFTAIRELNIVRPGARINELRGLGHKILTHRLTLTDDQGRTHQGMALYYLSTNAPAQVTA</sequence>
<reference evidence="4" key="1">
    <citation type="submission" date="2016-07" db="EMBL/GenBank/DDBJ databases">
        <authorList>
            <person name="Florea S."/>
            <person name="Webb J.S."/>
            <person name="Jaromczyk J."/>
            <person name="Schardl C.L."/>
        </authorList>
    </citation>
    <scope>NUCLEOTIDE SEQUENCE [LARGE SCALE GENOMIC DNA]</scope>
    <source>
        <strain evidence="4">1YdBTEX2</strain>
    </source>
</reference>
<feature type="domain" description="Winged helix-turn-helix" evidence="2">
    <location>
        <begin position="27"/>
        <end position="92"/>
    </location>
</feature>
<proteinExistence type="predicted"/>
<organism evidence="3 4">
    <name type="scientific">Pseudomonas veronii 1YdBTEX2</name>
    <dbReference type="NCBI Taxonomy" id="1295141"/>
    <lineage>
        <taxon>Bacteria</taxon>
        <taxon>Pseudomonadati</taxon>
        <taxon>Pseudomonadota</taxon>
        <taxon>Gammaproteobacteria</taxon>
        <taxon>Pseudomonadales</taxon>
        <taxon>Pseudomonadaceae</taxon>
        <taxon>Pseudomonas</taxon>
    </lineage>
</organism>
<feature type="region of interest" description="Disordered" evidence="1">
    <location>
        <begin position="1"/>
        <end position="33"/>
    </location>
</feature>
<accession>A0A1D3JRF0</accession>
<evidence type="ECO:0000259" key="2">
    <source>
        <dbReference type="Pfam" id="PF14090"/>
    </source>
</evidence>
<dbReference type="AlphaFoldDB" id="A0A1D3JRF0"/>
<evidence type="ECO:0000313" key="3">
    <source>
        <dbReference type="EMBL" id="SBW78666.1"/>
    </source>
</evidence>
<dbReference type="RefSeq" id="WP_026139727.1">
    <property type="nucleotide sequence ID" value="NZ_AOUH01000004.1"/>
</dbReference>
<protein>
    <recommendedName>
        <fullName evidence="2">Winged helix-turn-helix domain-containing protein</fullName>
    </recommendedName>
</protein>
<name>A0A1D3JRF0_PSEVE</name>
<gene>
    <name evidence="3" type="ORF">PVE_R1G0778</name>
</gene>
<dbReference type="Pfam" id="PF14090">
    <property type="entry name" value="HTH_39"/>
    <property type="match status" value="1"/>
</dbReference>
<dbReference type="Proteomes" id="UP000245431">
    <property type="component" value="Chromosome PVE_r1"/>
</dbReference>
<dbReference type="InterPro" id="IPR055245">
    <property type="entry name" value="HTH_proteobacteria"/>
</dbReference>
<dbReference type="EMBL" id="LT599583">
    <property type="protein sequence ID" value="SBW78666.1"/>
    <property type="molecule type" value="Genomic_DNA"/>
</dbReference>